<dbReference type="GO" id="GO:0003677">
    <property type="term" value="F:DNA binding"/>
    <property type="evidence" value="ECO:0007669"/>
    <property type="project" value="InterPro"/>
</dbReference>
<dbReference type="eggNOG" id="COG2963">
    <property type="taxonomic scope" value="Bacteria"/>
</dbReference>
<proteinExistence type="predicted"/>
<dbReference type="RefSeq" id="WP_011140080.1">
    <property type="nucleotide sequence ID" value="NC_005125.1"/>
</dbReference>
<dbReference type="Gene3D" id="1.10.10.10">
    <property type="entry name" value="Winged helix-like DNA-binding domain superfamily/Winged helix DNA-binding domain"/>
    <property type="match status" value="1"/>
</dbReference>
<dbReference type="PhylomeDB" id="Q7NPH9"/>
<reference evidence="1 2" key="2">
    <citation type="journal article" date="2003" name="DNA Res.">
        <title>Complete genome structure of Gloeobacter violaceus PCC 7421, a cyanobacterium that lacks thylakoids (supplement).</title>
        <authorList>
            <person name="Nakamura Y."/>
            <person name="Kaneko T."/>
            <person name="Sato S."/>
            <person name="Mimuro M."/>
            <person name="Miyashita H."/>
            <person name="Tsuchiya T."/>
            <person name="Sasamoto S."/>
            <person name="Watanabe A."/>
            <person name="Kawashima K."/>
            <person name="Kishida Y."/>
            <person name="Kiyokawa C."/>
            <person name="Kohara M."/>
            <person name="Matsumoto M."/>
            <person name="Matsuno A."/>
            <person name="Nakazaki N."/>
            <person name="Shimpo S."/>
            <person name="Takeuchi C."/>
            <person name="Yamada M."/>
            <person name="Tabata S."/>
        </authorList>
    </citation>
    <scope>NUCLEOTIDE SEQUENCE [LARGE SCALE GENOMIC DNA]</scope>
    <source>
        <strain evidence="2">ATCC 29082 / PCC 7421</strain>
    </source>
</reference>
<dbReference type="STRING" id="251221.gene:10757545"/>
<organism evidence="1 2">
    <name type="scientific">Gloeobacter violaceus (strain ATCC 29082 / PCC 7421)</name>
    <dbReference type="NCBI Taxonomy" id="251221"/>
    <lineage>
        <taxon>Bacteria</taxon>
        <taxon>Bacillati</taxon>
        <taxon>Cyanobacteriota</taxon>
        <taxon>Cyanophyceae</taxon>
        <taxon>Gloeobacterales</taxon>
        <taxon>Gloeobacteraceae</taxon>
        <taxon>Gloeobacter</taxon>
    </lineage>
</organism>
<dbReference type="AlphaFoldDB" id="Q7NPH9"/>
<dbReference type="GO" id="GO:0004803">
    <property type="term" value="F:transposase activity"/>
    <property type="evidence" value="ECO:0007669"/>
    <property type="project" value="InterPro"/>
</dbReference>
<name>Q7NPH9_GLOVI</name>
<dbReference type="InParanoid" id="Q7NPH9"/>
<gene>
    <name evidence="1" type="ordered locus">glr0076</name>
</gene>
<sequence>MSLPRRRFSRELKLHILAQIEAGQTIAAVAREHQIHPTLITQWRQQLAKYAEEAFSGNGRTYHEEARVAELERMVGQLTMENVLLKKALTRLESRSRPTRPDGNK</sequence>
<reference evidence="1 2" key="1">
    <citation type="journal article" date="2003" name="DNA Res.">
        <title>Complete genome structure of Gloeobacter violaceus PCC 7421, a cyanobacterium that lacks thylakoids.</title>
        <authorList>
            <person name="Nakamura Y."/>
            <person name="Kaneko T."/>
            <person name="Sato S."/>
            <person name="Mimuro M."/>
            <person name="Miyashita H."/>
            <person name="Tsuchiya T."/>
            <person name="Sasamoto S."/>
            <person name="Watanabe A."/>
            <person name="Kawashima K."/>
            <person name="Kishida Y."/>
            <person name="Kiyokawa C."/>
            <person name="Kohara M."/>
            <person name="Matsumoto M."/>
            <person name="Matsuno A."/>
            <person name="Nakazaki N."/>
            <person name="Shimpo S."/>
            <person name="Takeuchi C."/>
            <person name="Yamada M."/>
            <person name="Tabata S."/>
        </authorList>
    </citation>
    <scope>NUCLEOTIDE SEQUENCE [LARGE SCALE GENOMIC DNA]</scope>
    <source>
        <strain evidence="2">ATCC 29082 / PCC 7421</strain>
    </source>
</reference>
<keyword evidence="2" id="KW-1185">Reference proteome</keyword>
<dbReference type="GO" id="GO:0006313">
    <property type="term" value="P:DNA transposition"/>
    <property type="evidence" value="ECO:0007669"/>
    <property type="project" value="InterPro"/>
</dbReference>
<accession>Q7NPH9</accession>
<dbReference type="InterPro" id="IPR009057">
    <property type="entry name" value="Homeodomain-like_sf"/>
</dbReference>
<dbReference type="InterPro" id="IPR002514">
    <property type="entry name" value="Transposase_8"/>
</dbReference>
<dbReference type="Pfam" id="PF01527">
    <property type="entry name" value="HTH_Tnp_1"/>
    <property type="match status" value="1"/>
</dbReference>
<dbReference type="InterPro" id="IPR036388">
    <property type="entry name" value="WH-like_DNA-bd_sf"/>
</dbReference>
<dbReference type="HOGENOM" id="CLU_027402_36_2_3"/>
<dbReference type="OrthoDB" id="531972at2"/>
<dbReference type="Proteomes" id="UP000000557">
    <property type="component" value="Chromosome"/>
</dbReference>
<dbReference type="KEGG" id="gvi:glr0076"/>
<evidence type="ECO:0000313" key="2">
    <source>
        <dbReference type="Proteomes" id="UP000000557"/>
    </source>
</evidence>
<evidence type="ECO:0000313" key="1">
    <source>
        <dbReference type="EMBL" id="BAC88017.1"/>
    </source>
</evidence>
<protein>
    <submittedName>
        <fullName evidence="1">Glr0076 protein</fullName>
    </submittedName>
</protein>
<dbReference type="SUPFAM" id="SSF46689">
    <property type="entry name" value="Homeodomain-like"/>
    <property type="match status" value="1"/>
</dbReference>
<dbReference type="EMBL" id="BA000045">
    <property type="protein sequence ID" value="BAC88017.1"/>
    <property type="molecule type" value="Genomic_DNA"/>
</dbReference>
<dbReference type="EnsemblBacteria" id="BAC88017">
    <property type="protein sequence ID" value="BAC88017"/>
    <property type="gene ID" value="BAC88017"/>
</dbReference>